<evidence type="ECO:0000256" key="3">
    <source>
        <dbReference type="ARBA" id="ARBA00023274"/>
    </source>
</evidence>
<dbReference type="InterPro" id="IPR012677">
    <property type="entry name" value="Nucleotide-bd_a/b_plait_sf"/>
</dbReference>
<evidence type="ECO:0000256" key="4">
    <source>
        <dbReference type="ARBA" id="ARBA00039977"/>
    </source>
</evidence>
<organism evidence="5 6">
    <name type="scientific">Cytospora mali</name>
    <name type="common">Apple Valsa canker fungus</name>
    <name type="synonym">Valsa mali</name>
    <dbReference type="NCBI Taxonomy" id="578113"/>
    <lineage>
        <taxon>Eukaryota</taxon>
        <taxon>Fungi</taxon>
        <taxon>Dikarya</taxon>
        <taxon>Ascomycota</taxon>
        <taxon>Pezizomycotina</taxon>
        <taxon>Sordariomycetes</taxon>
        <taxon>Sordariomycetidae</taxon>
        <taxon>Diaporthales</taxon>
        <taxon>Cytosporaceae</taxon>
        <taxon>Cytospora</taxon>
    </lineage>
</organism>
<reference evidence="5" key="1">
    <citation type="submission" date="2014-12" db="EMBL/GenBank/DDBJ databases">
        <title>Genome Sequence of Valsa Canker Pathogens Uncovers a Specific Adaption of Colonization on Woody Bark.</title>
        <authorList>
            <person name="Yin Z."/>
            <person name="Liu H."/>
            <person name="Gao X."/>
            <person name="Li Z."/>
            <person name="Song N."/>
            <person name="Ke X."/>
            <person name="Dai Q."/>
            <person name="Wu Y."/>
            <person name="Sun Y."/>
            <person name="Xu J.-R."/>
            <person name="Kang Z.K."/>
            <person name="Wang L."/>
            <person name="Huang L."/>
        </authorList>
    </citation>
    <scope>NUCLEOTIDE SEQUENCE [LARGE SCALE GENOMIC DNA]</scope>
    <source>
        <strain evidence="5">03-8</strain>
    </source>
</reference>
<dbReference type="PANTHER" id="PTHR12059">
    <property type="entry name" value="RIBOSOMAL PROTEIN L23-RELATED"/>
    <property type="match status" value="1"/>
</dbReference>
<dbReference type="InterPro" id="IPR012678">
    <property type="entry name" value="Ribosomal_uL23/eL15/eS24_sf"/>
</dbReference>
<dbReference type="PANTHER" id="PTHR12059:SF5">
    <property type="entry name" value="LARGE RIBOSOMAL SUBUNIT PROTEIN UL23M"/>
    <property type="match status" value="1"/>
</dbReference>
<proteinExistence type="inferred from homology"/>
<sequence length="213" mass="24367">MATKAAAGVAGGAARAAPFRMGEKKVFLPNHVITFVRPKANQPPTTATFHVPLTFNKLDFRDYLWNVYNVEVTSVRSFVNQMQVRQRSFKGFGGKWYRPRSQKMMVVDLVKPFVWPEEPEDKSAWDHDMFTAIDKTHKEQLDMDFERTRGTPPLRPEIKTTDERLLLRQQARELMNGTRKWRPGQALDPAWVKVEADEAVSARTKEGGESTSS</sequence>
<evidence type="ECO:0000313" key="6">
    <source>
        <dbReference type="Proteomes" id="UP000078559"/>
    </source>
</evidence>
<protein>
    <recommendedName>
        <fullName evidence="4">Large ribosomal subunit protein uL23m</fullName>
    </recommendedName>
</protein>
<accession>A0A194VXE6</accession>
<dbReference type="SMR" id="A0A194VXE6"/>
<keyword evidence="2 5" id="KW-0689">Ribosomal protein</keyword>
<dbReference type="Proteomes" id="UP000078559">
    <property type="component" value="Chromosome 4"/>
</dbReference>
<dbReference type="AlphaFoldDB" id="A0A194VXE6"/>
<comment type="similarity">
    <text evidence="1">Belongs to the universal ribosomal protein uL23 family.</text>
</comment>
<evidence type="ECO:0000256" key="1">
    <source>
        <dbReference type="ARBA" id="ARBA00006700"/>
    </source>
</evidence>
<dbReference type="SUPFAM" id="SSF54189">
    <property type="entry name" value="Ribosomal proteins S24e, L23 and L15e"/>
    <property type="match status" value="1"/>
</dbReference>
<dbReference type="Pfam" id="PF00276">
    <property type="entry name" value="Ribosomal_L23"/>
    <property type="match status" value="1"/>
</dbReference>
<name>A0A194VXE6_CYTMA</name>
<dbReference type="EMBL" id="CM003101">
    <property type="protein sequence ID" value="KUI68889.1"/>
    <property type="molecule type" value="Genomic_DNA"/>
</dbReference>
<dbReference type="GO" id="GO:0005762">
    <property type="term" value="C:mitochondrial large ribosomal subunit"/>
    <property type="evidence" value="ECO:0007669"/>
    <property type="project" value="TreeGrafter"/>
</dbReference>
<dbReference type="Gene3D" id="3.30.70.330">
    <property type="match status" value="1"/>
</dbReference>
<evidence type="ECO:0000313" key="5">
    <source>
        <dbReference type="EMBL" id="KUI68889.1"/>
    </source>
</evidence>
<dbReference type="GO" id="GO:0032543">
    <property type="term" value="P:mitochondrial translation"/>
    <property type="evidence" value="ECO:0007669"/>
    <property type="project" value="TreeGrafter"/>
</dbReference>
<keyword evidence="6" id="KW-1185">Reference proteome</keyword>
<evidence type="ECO:0000256" key="2">
    <source>
        <dbReference type="ARBA" id="ARBA00022980"/>
    </source>
</evidence>
<gene>
    <name evidence="5" type="ORF">VM1G_04379</name>
</gene>
<keyword evidence="3" id="KW-0687">Ribonucleoprotein</keyword>
<dbReference type="GO" id="GO:0003735">
    <property type="term" value="F:structural constituent of ribosome"/>
    <property type="evidence" value="ECO:0007669"/>
    <property type="project" value="InterPro"/>
</dbReference>
<dbReference type="InterPro" id="IPR013025">
    <property type="entry name" value="Ribosomal_uL23-like"/>
</dbReference>